<dbReference type="GO" id="GO:0006282">
    <property type="term" value="P:regulation of DNA repair"/>
    <property type="evidence" value="ECO:0007669"/>
    <property type="project" value="UniProtKB-UniRule"/>
</dbReference>
<dbReference type="HAMAP" id="MF_01114">
    <property type="entry name" value="RecX"/>
    <property type="match status" value="1"/>
</dbReference>
<dbReference type="PANTHER" id="PTHR33602:SF1">
    <property type="entry name" value="REGULATORY PROTEIN RECX FAMILY PROTEIN"/>
    <property type="match status" value="1"/>
</dbReference>
<comment type="subcellular location">
    <subcellularLocation>
        <location evidence="1 5">Cytoplasm</location>
    </subcellularLocation>
</comment>
<feature type="domain" description="RecX third three-helical" evidence="7">
    <location>
        <begin position="155"/>
        <end position="197"/>
    </location>
</feature>
<proteinExistence type="inferred from homology"/>
<evidence type="ECO:0000256" key="4">
    <source>
        <dbReference type="ARBA" id="ARBA00022490"/>
    </source>
</evidence>
<accession>A0A3E3K6Z5</accession>
<dbReference type="EMBL" id="QVLX01000001">
    <property type="protein sequence ID" value="RGE90208.1"/>
    <property type="molecule type" value="Genomic_DNA"/>
</dbReference>
<feature type="domain" description="RecX second three-helical" evidence="6">
    <location>
        <begin position="105"/>
        <end position="143"/>
    </location>
</feature>
<keyword evidence="4 5" id="KW-0963">Cytoplasm</keyword>
<dbReference type="InterPro" id="IPR053925">
    <property type="entry name" value="RecX_HTH_3rd"/>
</dbReference>
<dbReference type="PANTHER" id="PTHR33602">
    <property type="entry name" value="REGULATORY PROTEIN RECX FAMILY PROTEIN"/>
    <property type="match status" value="1"/>
</dbReference>
<evidence type="ECO:0000313" key="10">
    <source>
        <dbReference type="Proteomes" id="UP000261080"/>
    </source>
</evidence>
<evidence type="ECO:0000256" key="1">
    <source>
        <dbReference type="ARBA" id="ARBA00004496"/>
    </source>
</evidence>
<evidence type="ECO:0000259" key="8">
    <source>
        <dbReference type="Pfam" id="PF21982"/>
    </source>
</evidence>
<evidence type="ECO:0000313" key="9">
    <source>
        <dbReference type="EMBL" id="RGE90208.1"/>
    </source>
</evidence>
<dbReference type="InterPro" id="IPR053926">
    <property type="entry name" value="RecX_HTH_1st"/>
</dbReference>
<protein>
    <recommendedName>
        <fullName evidence="3 5">Regulatory protein RecX</fullName>
    </recommendedName>
</protein>
<sequence length="204" mass="24263">MRRVRIEPVTKTRFRIYLDGQFAFVLYKSELVSCKVKDGEEISDEQVEVILKGIILKRAKQKALSLLQSMDRTKSELRERLLRQDFPEKIADEAVRYVESFGYVDDRRYVESFILSRKGRKSKREIFAELSRKQVDEAIVDEMMERCYDAEDSGEAIRRFLKKRHYDPEQATMEEKQKVYAYLARKGFSYREIKEVMDLAAMEE</sequence>
<comment type="function">
    <text evidence="5">Modulates RecA activity.</text>
</comment>
<evidence type="ECO:0000256" key="3">
    <source>
        <dbReference type="ARBA" id="ARBA00018111"/>
    </source>
</evidence>
<dbReference type="Pfam" id="PF21982">
    <property type="entry name" value="RecX_HTH1"/>
    <property type="match status" value="1"/>
</dbReference>
<reference evidence="9 10" key="1">
    <citation type="submission" date="2018-08" db="EMBL/GenBank/DDBJ databases">
        <title>A genome reference for cultivated species of the human gut microbiota.</title>
        <authorList>
            <person name="Zou Y."/>
            <person name="Xue W."/>
            <person name="Luo G."/>
        </authorList>
    </citation>
    <scope>NUCLEOTIDE SEQUENCE [LARGE SCALE GENOMIC DNA]</scope>
    <source>
        <strain evidence="9 10">AF37-2AT</strain>
    </source>
</reference>
<keyword evidence="10" id="KW-1185">Reference proteome</keyword>
<dbReference type="AlphaFoldDB" id="A0A3E3K6Z5"/>
<dbReference type="OrthoDB" id="9804967at2"/>
<dbReference type="Gene3D" id="1.10.10.10">
    <property type="entry name" value="Winged helix-like DNA-binding domain superfamily/Winged helix DNA-binding domain"/>
    <property type="match status" value="3"/>
</dbReference>
<dbReference type="InterPro" id="IPR053924">
    <property type="entry name" value="RecX_HTH_2nd"/>
</dbReference>
<dbReference type="InterPro" id="IPR036388">
    <property type="entry name" value="WH-like_DNA-bd_sf"/>
</dbReference>
<dbReference type="Pfam" id="PF21981">
    <property type="entry name" value="RecX_HTH3"/>
    <property type="match status" value="1"/>
</dbReference>
<dbReference type="InterPro" id="IPR003783">
    <property type="entry name" value="Regulatory_RecX"/>
</dbReference>
<comment type="similarity">
    <text evidence="2 5">Belongs to the RecX family.</text>
</comment>
<evidence type="ECO:0000256" key="2">
    <source>
        <dbReference type="ARBA" id="ARBA00009695"/>
    </source>
</evidence>
<feature type="domain" description="RecX first three-helical" evidence="8">
    <location>
        <begin position="59"/>
        <end position="95"/>
    </location>
</feature>
<organism evidence="9 10">
    <name type="scientific">Sellimonas intestinalis</name>
    <dbReference type="NCBI Taxonomy" id="1653434"/>
    <lineage>
        <taxon>Bacteria</taxon>
        <taxon>Bacillati</taxon>
        <taxon>Bacillota</taxon>
        <taxon>Clostridia</taxon>
        <taxon>Lachnospirales</taxon>
        <taxon>Lachnospiraceae</taxon>
        <taxon>Sellimonas</taxon>
    </lineage>
</organism>
<gene>
    <name evidence="5" type="primary">recX</name>
    <name evidence="9" type="ORF">DW016_02890</name>
</gene>
<dbReference type="Pfam" id="PF02631">
    <property type="entry name" value="RecX_HTH2"/>
    <property type="match status" value="1"/>
</dbReference>
<dbReference type="RefSeq" id="WP_024732373.1">
    <property type="nucleotide sequence ID" value="NZ_CALBAT010000002.1"/>
</dbReference>
<evidence type="ECO:0000256" key="5">
    <source>
        <dbReference type="HAMAP-Rule" id="MF_01114"/>
    </source>
</evidence>
<name>A0A3E3K6Z5_9FIRM</name>
<dbReference type="Proteomes" id="UP000261080">
    <property type="component" value="Unassembled WGS sequence"/>
</dbReference>
<dbReference type="GO" id="GO:0005737">
    <property type="term" value="C:cytoplasm"/>
    <property type="evidence" value="ECO:0007669"/>
    <property type="project" value="UniProtKB-SubCell"/>
</dbReference>
<comment type="caution">
    <text evidence="9">The sequence shown here is derived from an EMBL/GenBank/DDBJ whole genome shotgun (WGS) entry which is preliminary data.</text>
</comment>
<evidence type="ECO:0000259" key="6">
    <source>
        <dbReference type="Pfam" id="PF02631"/>
    </source>
</evidence>
<evidence type="ECO:0000259" key="7">
    <source>
        <dbReference type="Pfam" id="PF21981"/>
    </source>
</evidence>